<dbReference type="RefSeq" id="WP_047218613.1">
    <property type="nucleotide sequence ID" value="NZ_CP141274.1"/>
</dbReference>
<reference evidence="2 3" key="1">
    <citation type="submission" date="2016-10" db="EMBL/GenBank/DDBJ databases">
        <authorList>
            <person name="de Groot N.N."/>
        </authorList>
    </citation>
    <scope>NUCLEOTIDE SEQUENCE [LARGE SCALE GENOMIC DNA]</scope>
    <source>
        <strain evidence="2 3">LMG 24775</strain>
    </source>
</reference>
<dbReference type="EMBL" id="FNPE01000017">
    <property type="protein sequence ID" value="SDZ29992.1"/>
    <property type="molecule type" value="Genomic_DNA"/>
</dbReference>
<dbReference type="AlphaFoldDB" id="A0A1H3RWE9"/>
<evidence type="ECO:0000313" key="3">
    <source>
        <dbReference type="Proteomes" id="UP000183417"/>
    </source>
</evidence>
<feature type="signal peptide" evidence="1">
    <location>
        <begin position="1"/>
        <end position="22"/>
    </location>
</feature>
<proteinExistence type="predicted"/>
<dbReference type="Proteomes" id="UP000183417">
    <property type="component" value="Unassembled WGS sequence"/>
</dbReference>
<sequence length="170" mass="19575">MKYHQFFWALTSAMVMASTIHAADARYSAKNIQKINIFVPSSSNPAWEDKKWLDCDDVILTEEDVRYALQHIRRISEKAYFSEENMDRSGCSGGASVTFKSGKIIVMDIEPTGRIRIFEANRKLEPLGVPSRYYDCAPCNKRKMNLLQDALDRATERRLKELKRQGRLPP</sequence>
<protein>
    <submittedName>
        <fullName evidence="2">Uncharacterized protein</fullName>
    </submittedName>
</protein>
<name>A0A1H3RWE9_9BURK</name>
<evidence type="ECO:0000256" key="1">
    <source>
        <dbReference type="SAM" id="SignalP"/>
    </source>
</evidence>
<organism evidence="2 3">
    <name type="scientific">Delftia lacustris</name>
    <dbReference type="NCBI Taxonomy" id="558537"/>
    <lineage>
        <taxon>Bacteria</taxon>
        <taxon>Pseudomonadati</taxon>
        <taxon>Pseudomonadota</taxon>
        <taxon>Betaproteobacteria</taxon>
        <taxon>Burkholderiales</taxon>
        <taxon>Comamonadaceae</taxon>
        <taxon>Delftia</taxon>
    </lineage>
</organism>
<accession>A0A1H3RWE9</accession>
<evidence type="ECO:0000313" key="2">
    <source>
        <dbReference type="EMBL" id="SDZ29992.1"/>
    </source>
</evidence>
<keyword evidence="1" id="KW-0732">Signal</keyword>
<gene>
    <name evidence="2" type="ORF">SAMN05421547_11732</name>
</gene>
<dbReference type="GeneID" id="94693935"/>
<feature type="chain" id="PRO_5010176169" evidence="1">
    <location>
        <begin position="23"/>
        <end position="170"/>
    </location>
</feature>